<gene>
    <name evidence="2" type="ORF">GLRG_07246</name>
</gene>
<protein>
    <submittedName>
        <fullName evidence="2">Uncharacterized protein</fullName>
    </submittedName>
</protein>
<dbReference type="AlphaFoldDB" id="E3QML4"/>
<feature type="compositionally biased region" description="Basic and acidic residues" evidence="1">
    <location>
        <begin position="238"/>
        <end position="254"/>
    </location>
</feature>
<dbReference type="HOGENOM" id="CLU_1098423_0_0_1"/>
<dbReference type="EMBL" id="GG697359">
    <property type="protein sequence ID" value="EFQ32102.1"/>
    <property type="molecule type" value="Genomic_DNA"/>
</dbReference>
<organism evidence="3">
    <name type="scientific">Colletotrichum graminicola (strain M1.001 / M2 / FGSC 10212)</name>
    <name type="common">Maize anthracnose fungus</name>
    <name type="synonym">Glomerella graminicola</name>
    <dbReference type="NCBI Taxonomy" id="645133"/>
    <lineage>
        <taxon>Eukaryota</taxon>
        <taxon>Fungi</taxon>
        <taxon>Dikarya</taxon>
        <taxon>Ascomycota</taxon>
        <taxon>Pezizomycotina</taxon>
        <taxon>Sordariomycetes</taxon>
        <taxon>Hypocreomycetidae</taxon>
        <taxon>Glomerellales</taxon>
        <taxon>Glomerellaceae</taxon>
        <taxon>Colletotrichum</taxon>
        <taxon>Colletotrichum graminicola species complex</taxon>
    </lineage>
</organism>
<accession>E3QML4</accession>
<proteinExistence type="predicted"/>
<feature type="compositionally biased region" description="Basic and acidic residues" evidence="1">
    <location>
        <begin position="38"/>
        <end position="47"/>
    </location>
</feature>
<feature type="region of interest" description="Disordered" evidence="1">
    <location>
        <begin position="37"/>
        <end position="102"/>
    </location>
</feature>
<evidence type="ECO:0000313" key="3">
    <source>
        <dbReference type="Proteomes" id="UP000008782"/>
    </source>
</evidence>
<dbReference type="RefSeq" id="XP_008096122.1">
    <property type="nucleotide sequence ID" value="XM_008097931.1"/>
</dbReference>
<keyword evidence="3" id="KW-1185">Reference proteome</keyword>
<feature type="compositionally biased region" description="Acidic residues" evidence="1">
    <location>
        <begin position="218"/>
        <end position="237"/>
    </location>
</feature>
<name>E3QML4_COLGM</name>
<dbReference type="Proteomes" id="UP000008782">
    <property type="component" value="Unassembled WGS sequence"/>
</dbReference>
<feature type="region of interest" description="Disordered" evidence="1">
    <location>
        <begin position="148"/>
        <end position="168"/>
    </location>
</feature>
<feature type="compositionally biased region" description="Basic and acidic residues" evidence="1">
    <location>
        <begin position="148"/>
        <end position="161"/>
    </location>
</feature>
<evidence type="ECO:0000256" key="1">
    <source>
        <dbReference type="SAM" id="MobiDB-lite"/>
    </source>
</evidence>
<sequence length="277" mass="31346">MARTTFDISSSHTLSFVERLIQPHLPNPKVIAAKLRQMPKDRSETRRGPRVTGQPYIDTSILRGGRASPERERADENKHGVPRDVAGKTPGGGTRHHCPQRGQHTSDLLCLKKGCMIKCTGCGICISRYNGAKCRACAARETARLREEKEAREAQRKTDAKHAKKGKSPQVKFFLASYPSGIRKRTGRVGMRTLGRSFRRSRSQDYGRFSRSQLSGEESVDYDEMDEDESEWEGVQEDVDRQEDNETTAKEAHHLQLLEEEATLQRKIRESLLNLLS</sequence>
<dbReference type="VEuPathDB" id="FungiDB:GLRG_07246"/>
<evidence type="ECO:0000313" key="2">
    <source>
        <dbReference type="EMBL" id="EFQ32102.1"/>
    </source>
</evidence>
<feature type="region of interest" description="Disordered" evidence="1">
    <location>
        <begin position="205"/>
        <end position="254"/>
    </location>
</feature>
<dbReference type="OrthoDB" id="4825809at2759"/>
<feature type="compositionally biased region" description="Basic and acidic residues" evidence="1">
    <location>
        <begin position="68"/>
        <end position="86"/>
    </location>
</feature>
<dbReference type="GeneID" id="24412611"/>
<reference evidence="3" key="1">
    <citation type="journal article" date="2012" name="Nat. Genet.">
        <title>Lifestyle transitions in plant pathogenic Colletotrichum fungi deciphered by genome and transcriptome analyses.</title>
        <authorList>
            <person name="O'Connell R.J."/>
            <person name="Thon M.R."/>
            <person name="Hacquard S."/>
            <person name="Amyotte S.G."/>
            <person name="Kleemann J."/>
            <person name="Torres M.F."/>
            <person name="Damm U."/>
            <person name="Buiate E.A."/>
            <person name="Epstein L."/>
            <person name="Alkan N."/>
            <person name="Altmueller J."/>
            <person name="Alvarado-Balderrama L."/>
            <person name="Bauser C.A."/>
            <person name="Becker C."/>
            <person name="Birren B.W."/>
            <person name="Chen Z."/>
            <person name="Choi J."/>
            <person name="Crouch J.A."/>
            <person name="Duvick J.P."/>
            <person name="Farman M.A."/>
            <person name="Gan P."/>
            <person name="Heiman D."/>
            <person name="Henrissat B."/>
            <person name="Howard R.J."/>
            <person name="Kabbage M."/>
            <person name="Koch C."/>
            <person name="Kracher B."/>
            <person name="Kubo Y."/>
            <person name="Law A.D."/>
            <person name="Lebrun M.-H."/>
            <person name="Lee Y.-H."/>
            <person name="Miyara I."/>
            <person name="Moore N."/>
            <person name="Neumann U."/>
            <person name="Nordstroem K."/>
            <person name="Panaccione D.G."/>
            <person name="Panstruga R."/>
            <person name="Place M."/>
            <person name="Proctor R.H."/>
            <person name="Prusky D."/>
            <person name="Rech G."/>
            <person name="Reinhardt R."/>
            <person name="Rollins J.A."/>
            <person name="Rounsley S."/>
            <person name="Schardl C.L."/>
            <person name="Schwartz D.C."/>
            <person name="Shenoy N."/>
            <person name="Shirasu K."/>
            <person name="Sikhakolli U.R."/>
            <person name="Stueber K."/>
            <person name="Sukno S.A."/>
            <person name="Sweigard J.A."/>
            <person name="Takano Y."/>
            <person name="Takahara H."/>
            <person name="Trail F."/>
            <person name="van der Does H.C."/>
            <person name="Voll L.M."/>
            <person name="Will I."/>
            <person name="Young S."/>
            <person name="Zeng Q."/>
            <person name="Zhang J."/>
            <person name="Zhou S."/>
            <person name="Dickman M.B."/>
            <person name="Schulze-Lefert P."/>
            <person name="Ver Loren van Themaat E."/>
            <person name="Ma L.-J."/>
            <person name="Vaillancourt L.J."/>
        </authorList>
    </citation>
    <scope>NUCLEOTIDE SEQUENCE [LARGE SCALE GENOMIC DNA]</scope>
    <source>
        <strain evidence="3">M1.001 / M2 / FGSC 10212</strain>
    </source>
</reference>
<dbReference type="eggNOG" id="ENOG502T56H">
    <property type="taxonomic scope" value="Eukaryota"/>
</dbReference>